<protein>
    <recommendedName>
        <fullName evidence="3">DUF4982 domain-containing protein</fullName>
    </recommendedName>
</protein>
<proteinExistence type="predicted"/>
<organism evidence="1 2">
    <name type="scientific">Rhodopirellula halodulae</name>
    <dbReference type="NCBI Taxonomy" id="2894198"/>
    <lineage>
        <taxon>Bacteria</taxon>
        <taxon>Pseudomonadati</taxon>
        <taxon>Planctomycetota</taxon>
        <taxon>Planctomycetia</taxon>
        <taxon>Pirellulales</taxon>
        <taxon>Pirellulaceae</taxon>
        <taxon>Rhodopirellula</taxon>
    </lineage>
</organism>
<accession>A0ABS8NR23</accession>
<dbReference type="EMBL" id="JAJKFW010000062">
    <property type="protein sequence ID" value="MCC9644906.1"/>
    <property type="molecule type" value="Genomic_DNA"/>
</dbReference>
<keyword evidence="2" id="KW-1185">Reference proteome</keyword>
<name>A0ABS8NR23_9BACT</name>
<comment type="caution">
    <text evidence="1">The sequence shown here is derived from an EMBL/GenBank/DDBJ whole genome shotgun (WGS) entry which is preliminary data.</text>
</comment>
<dbReference type="RefSeq" id="WP_230276575.1">
    <property type="nucleotide sequence ID" value="NZ_JAJKFW010000062.1"/>
</dbReference>
<sequence length="151" mass="16922">MPHRIRLRRPWKREVYCNRQLIHVEERVDLPDSQAIILDEESAASHNVFDVTYHRSFNCPTGLEPTDKLSIELQKPVSGEVEVRLNGESLPRDETVGSKTDATEEVGIYSISEPLRSQNSLEIHLVVTGKGGERGLQLQPQIGGVALKINS</sequence>
<reference evidence="1" key="1">
    <citation type="submission" date="2021-11" db="EMBL/GenBank/DDBJ databases">
        <title>Genome sequence.</title>
        <authorList>
            <person name="Sun Q."/>
        </authorList>
    </citation>
    <scope>NUCLEOTIDE SEQUENCE</scope>
    <source>
        <strain evidence="1">JC740</strain>
    </source>
</reference>
<evidence type="ECO:0000313" key="1">
    <source>
        <dbReference type="EMBL" id="MCC9644906.1"/>
    </source>
</evidence>
<gene>
    <name evidence="1" type="ORF">LOC71_21730</name>
</gene>
<dbReference type="Proteomes" id="UP001430306">
    <property type="component" value="Unassembled WGS sequence"/>
</dbReference>
<evidence type="ECO:0008006" key="3">
    <source>
        <dbReference type="Google" id="ProtNLM"/>
    </source>
</evidence>
<evidence type="ECO:0000313" key="2">
    <source>
        <dbReference type="Proteomes" id="UP001430306"/>
    </source>
</evidence>